<dbReference type="PANTHER" id="PTHR42701">
    <property type="entry name" value="IMIDAZOLE GLYCEROL PHOSPHATE SYNTHASE SUBUNIT HISH"/>
    <property type="match status" value="1"/>
</dbReference>
<organism evidence="2 3">
    <name type="scientific">Deinococcus lacus</name>
    <dbReference type="NCBI Taxonomy" id="392561"/>
    <lineage>
        <taxon>Bacteria</taxon>
        <taxon>Thermotogati</taxon>
        <taxon>Deinococcota</taxon>
        <taxon>Deinococci</taxon>
        <taxon>Deinococcales</taxon>
        <taxon>Deinococcaceae</taxon>
        <taxon>Deinococcus</taxon>
    </lineage>
</organism>
<name>A0ABW1YF81_9DEIO</name>
<evidence type="ECO:0000313" key="3">
    <source>
        <dbReference type="Proteomes" id="UP001596297"/>
    </source>
</evidence>
<proteinExistence type="predicted"/>
<dbReference type="Gene3D" id="3.40.50.880">
    <property type="match status" value="1"/>
</dbReference>
<accession>A0ABW1YF81</accession>
<dbReference type="InterPro" id="IPR010139">
    <property type="entry name" value="Imidazole-glycPsynth_HisH"/>
</dbReference>
<gene>
    <name evidence="2" type="ORF">ACFP81_13920</name>
</gene>
<keyword evidence="3" id="KW-1185">Reference proteome</keyword>
<dbReference type="SUPFAM" id="SSF52317">
    <property type="entry name" value="Class I glutamine amidotransferase-like"/>
    <property type="match status" value="1"/>
</dbReference>
<evidence type="ECO:0000313" key="2">
    <source>
        <dbReference type="EMBL" id="MFC6592991.1"/>
    </source>
</evidence>
<protein>
    <submittedName>
        <fullName evidence="2">Uncharacterized protein</fullName>
    </submittedName>
</protein>
<dbReference type="EMBL" id="JBHSWD010000003">
    <property type="protein sequence ID" value="MFC6592991.1"/>
    <property type="molecule type" value="Genomic_DNA"/>
</dbReference>
<dbReference type="Proteomes" id="UP001596297">
    <property type="component" value="Unassembled WGS sequence"/>
</dbReference>
<sequence>MPTQRLAPQGLPTPHMGWNRIQVTRPEPLLAGLNGAYFYFVHSYAVPPSAYTAATCRYGAAFSAAVTWRNFSGCSFTLSGQGPLGRGC</sequence>
<dbReference type="PANTHER" id="PTHR42701:SF1">
    <property type="entry name" value="IMIDAZOLE GLYCEROL PHOSPHATE SYNTHASE SUBUNIT HISH"/>
    <property type="match status" value="1"/>
</dbReference>
<comment type="caution">
    <text evidence="2">The sequence shown here is derived from an EMBL/GenBank/DDBJ whole genome shotgun (WGS) entry which is preliminary data.</text>
</comment>
<dbReference type="InterPro" id="IPR029062">
    <property type="entry name" value="Class_I_gatase-like"/>
</dbReference>
<evidence type="ECO:0000256" key="1">
    <source>
        <dbReference type="ARBA" id="ARBA00022962"/>
    </source>
</evidence>
<keyword evidence="1" id="KW-0315">Glutamine amidotransferase</keyword>
<reference evidence="3" key="1">
    <citation type="journal article" date="2019" name="Int. J. Syst. Evol. Microbiol.">
        <title>The Global Catalogue of Microorganisms (GCM) 10K type strain sequencing project: providing services to taxonomists for standard genome sequencing and annotation.</title>
        <authorList>
            <consortium name="The Broad Institute Genomics Platform"/>
            <consortium name="The Broad Institute Genome Sequencing Center for Infectious Disease"/>
            <person name="Wu L."/>
            <person name="Ma J."/>
        </authorList>
    </citation>
    <scope>NUCLEOTIDE SEQUENCE [LARGE SCALE GENOMIC DNA]</scope>
    <source>
        <strain evidence="3">CGMCC 1.15772</strain>
    </source>
</reference>